<dbReference type="PIRSF" id="PIRSF001619">
    <property type="entry name" value="Biotin_synth"/>
    <property type="match status" value="1"/>
</dbReference>
<proteinExistence type="inferred from homology"/>
<dbReference type="InterPro" id="IPR007197">
    <property type="entry name" value="rSAM"/>
</dbReference>
<keyword evidence="4 13" id="KW-0004">4Fe-4S</keyword>
<dbReference type="InterPro" id="IPR010722">
    <property type="entry name" value="BATS_dom"/>
</dbReference>
<comment type="cofactor">
    <cofactor evidence="13">
        <name>[2Fe-2S] cluster</name>
        <dbReference type="ChEBI" id="CHEBI:190135"/>
    </cofactor>
    <text evidence="13">Binds 1 [2Fe-2S] cluster. The cluster is coordinated with 3 cysteines and 1 arginine.</text>
</comment>
<dbReference type="GO" id="GO:0009102">
    <property type="term" value="P:biotin biosynthetic process"/>
    <property type="evidence" value="ECO:0007669"/>
    <property type="project" value="UniProtKB-UniRule"/>
</dbReference>
<dbReference type="UniPathway" id="UPA00078">
    <property type="reaction ID" value="UER00162"/>
</dbReference>
<dbReference type="Pfam" id="PF06968">
    <property type="entry name" value="BATS"/>
    <property type="match status" value="1"/>
</dbReference>
<evidence type="ECO:0000256" key="5">
    <source>
        <dbReference type="ARBA" id="ARBA00022679"/>
    </source>
</evidence>
<protein>
    <recommendedName>
        <fullName evidence="3 13">Biotin synthase</fullName>
        <ecNumber evidence="3 13">2.8.1.6</ecNumber>
    </recommendedName>
</protein>
<evidence type="ECO:0000256" key="14">
    <source>
        <dbReference type="PIRSR" id="PIRSR001619-1"/>
    </source>
</evidence>
<keyword evidence="6 13" id="KW-0949">S-adenosyl-L-methionine</keyword>
<gene>
    <name evidence="13" type="primary">bioB</name>
    <name evidence="16" type="ORF">Dthio_PD1388</name>
</gene>
<dbReference type="AlphaFoldDB" id="D6STN3"/>
<keyword evidence="7 13" id="KW-0001">2Fe-2S</keyword>
<dbReference type="EC" id="2.8.1.6" evidence="3 13"/>
<feature type="binding site" evidence="13 14">
    <location>
        <position position="69"/>
    </location>
    <ligand>
        <name>[4Fe-4S] cluster</name>
        <dbReference type="ChEBI" id="CHEBI:49883"/>
        <note>4Fe-4S-S-AdoMet</note>
    </ligand>
</feature>
<dbReference type="SUPFAM" id="SSF102114">
    <property type="entry name" value="Radical SAM enzymes"/>
    <property type="match status" value="1"/>
</dbReference>
<evidence type="ECO:0000256" key="9">
    <source>
        <dbReference type="ARBA" id="ARBA00022756"/>
    </source>
</evidence>
<dbReference type="PANTHER" id="PTHR22976">
    <property type="entry name" value="BIOTIN SYNTHASE"/>
    <property type="match status" value="1"/>
</dbReference>
<dbReference type="GO" id="GO:0005506">
    <property type="term" value="F:iron ion binding"/>
    <property type="evidence" value="ECO:0007669"/>
    <property type="project" value="UniProtKB-UniRule"/>
</dbReference>
<evidence type="ECO:0000256" key="3">
    <source>
        <dbReference type="ARBA" id="ARBA00012236"/>
    </source>
</evidence>
<evidence type="ECO:0000313" key="16">
    <source>
        <dbReference type="EMBL" id="EFI34049.1"/>
    </source>
</evidence>
<comment type="similarity">
    <text evidence="2 13">Belongs to the radical SAM superfamily. Biotin synthase family.</text>
</comment>
<dbReference type="RefSeq" id="WP_008871398.1">
    <property type="nucleotide sequence ID" value="NZ_ACJN02000003.1"/>
</dbReference>
<evidence type="ECO:0000256" key="7">
    <source>
        <dbReference type="ARBA" id="ARBA00022714"/>
    </source>
</evidence>
<evidence type="ECO:0000256" key="6">
    <source>
        <dbReference type="ARBA" id="ARBA00022691"/>
    </source>
</evidence>
<dbReference type="eggNOG" id="COG0502">
    <property type="taxonomic scope" value="Bacteria"/>
</dbReference>
<evidence type="ECO:0000256" key="11">
    <source>
        <dbReference type="ARBA" id="ARBA00023014"/>
    </source>
</evidence>
<feature type="domain" description="Radical SAM core" evidence="15">
    <location>
        <begin position="47"/>
        <end position="275"/>
    </location>
</feature>
<dbReference type="EMBL" id="ACJN02000003">
    <property type="protein sequence ID" value="EFI34049.1"/>
    <property type="molecule type" value="Genomic_DNA"/>
</dbReference>
<dbReference type="SFLD" id="SFLDS00029">
    <property type="entry name" value="Radical_SAM"/>
    <property type="match status" value="1"/>
</dbReference>
<keyword evidence="17" id="KW-1185">Reference proteome</keyword>
<keyword evidence="8 13" id="KW-0479">Metal-binding</keyword>
<dbReference type="PANTHER" id="PTHR22976:SF2">
    <property type="entry name" value="BIOTIN SYNTHASE, MITOCHONDRIAL"/>
    <property type="match status" value="1"/>
</dbReference>
<comment type="caution">
    <text evidence="16">The sequence shown here is derived from an EMBL/GenBank/DDBJ whole genome shotgun (WGS) entry which is preliminary data.</text>
</comment>
<dbReference type="SFLD" id="SFLDG01060">
    <property type="entry name" value="BATS_domain_containing"/>
    <property type="match status" value="1"/>
</dbReference>
<dbReference type="NCBIfam" id="TIGR00433">
    <property type="entry name" value="bioB"/>
    <property type="match status" value="1"/>
</dbReference>
<comment type="pathway">
    <text evidence="1 13">Cofactor biosynthesis; biotin biosynthesis; biotin from 7,8-diaminononanoate: step 2/2.</text>
</comment>
<feature type="binding site" evidence="13 14">
    <location>
        <position position="65"/>
    </location>
    <ligand>
        <name>[4Fe-4S] cluster</name>
        <dbReference type="ChEBI" id="CHEBI:49883"/>
        <note>4Fe-4S-S-AdoMet</note>
    </ligand>
</feature>
<dbReference type="InterPro" id="IPR013785">
    <property type="entry name" value="Aldolase_TIM"/>
</dbReference>
<accession>D6STN3</accession>
<dbReference type="SMART" id="SM00729">
    <property type="entry name" value="Elp3"/>
    <property type="match status" value="1"/>
</dbReference>
<keyword evidence="5 13" id="KW-0808">Transferase</keyword>
<comment type="cofactor">
    <cofactor evidence="14">
        <name>[2Fe-2S] cluster</name>
        <dbReference type="ChEBI" id="CHEBI:190135"/>
    </cofactor>
    <text evidence="14">Binds 1 [2Fe-2S] cluster. The cluster is coordinated with 3 cysteines and 1 arginine.</text>
</comment>
<dbReference type="InterPro" id="IPR058240">
    <property type="entry name" value="rSAM_sf"/>
</dbReference>
<dbReference type="GO" id="GO:0004076">
    <property type="term" value="F:biotin synthase activity"/>
    <property type="evidence" value="ECO:0007669"/>
    <property type="project" value="UniProtKB-UniRule"/>
</dbReference>
<keyword evidence="9 13" id="KW-0093">Biotin biosynthesis</keyword>
<dbReference type="SMART" id="SM00876">
    <property type="entry name" value="BATS"/>
    <property type="match status" value="1"/>
</dbReference>
<comment type="subunit">
    <text evidence="13">Homodimer.</text>
</comment>
<keyword evidence="10 13" id="KW-0408">Iron</keyword>
<evidence type="ECO:0000256" key="13">
    <source>
        <dbReference type="HAMAP-Rule" id="MF_01694"/>
    </source>
</evidence>
<dbReference type="InterPro" id="IPR024177">
    <property type="entry name" value="Biotin_synthase"/>
</dbReference>
<feature type="binding site" evidence="13 14">
    <location>
        <position position="72"/>
    </location>
    <ligand>
        <name>[4Fe-4S] cluster</name>
        <dbReference type="ChEBI" id="CHEBI:49883"/>
        <note>4Fe-4S-S-AdoMet</note>
    </ligand>
</feature>
<feature type="binding site" evidence="13 14">
    <location>
        <position position="200"/>
    </location>
    <ligand>
        <name>[2Fe-2S] cluster</name>
        <dbReference type="ChEBI" id="CHEBI:190135"/>
    </ligand>
</feature>
<evidence type="ECO:0000313" key="17">
    <source>
        <dbReference type="Proteomes" id="UP000005496"/>
    </source>
</evidence>
<reference evidence="16" key="1">
    <citation type="submission" date="2010-05" db="EMBL/GenBank/DDBJ databases">
        <title>The draft genome of Desulfonatronospira thiodismutans ASO3-1.</title>
        <authorList>
            <consortium name="US DOE Joint Genome Institute (JGI-PGF)"/>
            <person name="Lucas S."/>
            <person name="Copeland A."/>
            <person name="Lapidus A."/>
            <person name="Cheng J.-F."/>
            <person name="Bruce D."/>
            <person name="Goodwin L."/>
            <person name="Pitluck S."/>
            <person name="Chertkov O."/>
            <person name="Brettin T."/>
            <person name="Detter J.C."/>
            <person name="Han C."/>
            <person name="Land M.L."/>
            <person name="Hauser L."/>
            <person name="Kyrpides N."/>
            <person name="Mikhailova N."/>
            <person name="Muyzer G."/>
            <person name="Woyke T."/>
        </authorList>
    </citation>
    <scope>NUCLEOTIDE SEQUENCE [LARGE SCALE GENOMIC DNA]</scope>
    <source>
        <strain evidence="16">ASO3-1</strain>
    </source>
</reference>
<sequence>MQYFLDLALKTAQGNMLADSEQKTLLELPYEETHRLFPGAELLRRNFCANKIRVCAITNAKSGKCSEDCAFCAQSAHHNTSINSYPLKNPGQMSLEGRNMSAQGVNRFSLVTSGKGLEAEEVQQVCRVTRELASQGISPCASLGVLKQQELQELKDAGLTRYHHNLETAPGFFPSICTTHDYSQRTETVRLARQTGLSVCSGAVFGLGESDAHVLELALTLRELDVDAVPVNFLVPIPGTPLENNDQLTPLRCLKIICMLRYMLPRHEIIVCGGRLENLGELHPLIFMAGASGLMTGNYLTRQGRGVAEDMQMITDMGLEPA</sequence>
<evidence type="ECO:0000259" key="15">
    <source>
        <dbReference type="PROSITE" id="PS51918"/>
    </source>
</evidence>
<dbReference type="PROSITE" id="PS51918">
    <property type="entry name" value="RADICAL_SAM"/>
    <property type="match status" value="1"/>
</dbReference>
<dbReference type="InterPro" id="IPR006638">
    <property type="entry name" value="Elp3/MiaA/NifB-like_rSAM"/>
</dbReference>
<dbReference type="InterPro" id="IPR002684">
    <property type="entry name" value="Biotin_synth/BioAB"/>
</dbReference>
<dbReference type="GO" id="GO:0051539">
    <property type="term" value="F:4 iron, 4 sulfur cluster binding"/>
    <property type="evidence" value="ECO:0007669"/>
    <property type="project" value="UniProtKB-KW"/>
</dbReference>
<dbReference type="Proteomes" id="UP000005496">
    <property type="component" value="Unassembled WGS sequence"/>
</dbReference>
<dbReference type="OrthoDB" id="9786826at2"/>
<comment type="function">
    <text evidence="13">Catalyzes the conversion of dethiobiotin (DTB) to biotin by the insertion of a sulfur atom into dethiobiotin via a radical-based mechanism.</text>
</comment>
<dbReference type="SFLD" id="SFLDG01278">
    <property type="entry name" value="biotin_synthase_like"/>
    <property type="match status" value="1"/>
</dbReference>
<organism evidence="16 17">
    <name type="scientific">Desulfonatronospira thiodismutans ASO3-1</name>
    <dbReference type="NCBI Taxonomy" id="555779"/>
    <lineage>
        <taxon>Bacteria</taxon>
        <taxon>Pseudomonadati</taxon>
        <taxon>Thermodesulfobacteriota</taxon>
        <taxon>Desulfovibrionia</taxon>
        <taxon>Desulfovibrionales</taxon>
        <taxon>Desulfonatronovibrionaceae</taxon>
        <taxon>Desulfonatronospira</taxon>
    </lineage>
</organism>
<evidence type="ECO:0000256" key="1">
    <source>
        <dbReference type="ARBA" id="ARBA00004942"/>
    </source>
</evidence>
<evidence type="ECO:0000256" key="2">
    <source>
        <dbReference type="ARBA" id="ARBA00010765"/>
    </source>
</evidence>
<name>D6STN3_9BACT</name>
<dbReference type="Gene3D" id="3.20.20.70">
    <property type="entry name" value="Aldolase class I"/>
    <property type="match status" value="1"/>
</dbReference>
<dbReference type="CDD" id="cd01335">
    <property type="entry name" value="Radical_SAM"/>
    <property type="match status" value="1"/>
</dbReference>
<comment type="cofactor">
    <cofactor evidence="13 14">
        <name>[4Fe-4S] cluster</name>
        <dbReference type="ChEBI" id="CHEBI:49883"/>
    </cofactor>
    <text evidence="13 14">Binds 1 [4Fe-4S] cluster. The cluster is coordinated with 3 cysteines and an exchangeable S-adenosyl-L-methionine.</text>
</comment>
<dbReference type="HAMAP" id="MF_01694">
    <property type="entry name" value="BioB"/>
    <property type="match status" value="1"/>
</dbReference>
<evidence type="ECO:0000256" key="8">
    <source>
        <dbReference type="ARBA" id="ARBA00022723"/>
    </source>
</evidence>
<dbReference type="GO" id="GO:0051537">
    <property type="term" value="F:2 iron, 2 sulfur cluster binding"/>
    <property type="evidence" value="ECO:0007669"/>
    <property type="project" value="UniProtKB-KW"/>
</dbReference>
<feature type="binding site" evidence="13 14">
    <location>
        <position position="140"/>
    </location>
    <ligand>
        <name>[2Fe-2S] cluster</name>
        <dbReference type="ChEBI" id="CHEBI:190135"/>
    </ligand>
</feature>
<comment type="catalytic activity">
    <reaction evidence="12 13">
        <text>(4R,5S)-dethiobiotin + (sulfur carrier)-SH + 2 reduced [2Fe-2S]-[ferredoxin] + 2 S-adenosyl-L-methionine = (sulfur carrier)-H + biotin + 2 5'-deoxyadenosine + 2 L-methionine + 2 oxidized [2Fe-2S]-[ferredoxin]</text>
        <dbReference type="Rhea" id="RHEA:22060"/>
        <dbReference type="Rhea" id="RHEA-COMP:10000"/>
        <dbReference type="Rhea" id="RHEA-COMP:10001"/>
        <dbReference type="Rhea" id="RHEA-COMP:14737"/>
        <dbReference type="Rhea" id="RHEA-COMP:14739"/>
        <dbReference type="ChEBI" id="CHEBI:17319"/>
        <dbReference type="ChEBI" id="CHEBI:29917"/>
        <dbReference type="ChEBI" id="CHEBI:33737"/>
        <dbReference type="ChEBI" id="CHEBI:33738"/>
        <dbReference type="ChEBI" id="CHEBI:57586"/>
        <dbReference type="ChEBI" id="CHEBI:57844"/>
        <dbReference type="ChEBI" id="CHEBI:59789"/>
        <dbReference type="ChEBI" id="CHEBI:64428"/>
        <dbReference type="ChEBI" id="CHEBI:149473"/>
        <dbReference type="EC" id="2.8.1.6"/>
    </reaction>
</comment>
<feature type="binding site" evidence="13 14">
    <location>
        <position position="109"/>
    </location>
    <ligand>
        <name>[2Fe-2S] cluster</name>
        <dbReference type="ChEBI" id="CHEBI:190135"/>
    </ligand>
</feature>
<comment type="caution">
    <text evidence="13">Lacks conserved residue(s) required for the propagation of feature annotation.</text>
</comment>
<dbReference type="Pfam" id="PF04055">
    <property type="entry name" value="Radical_SAM"/>
    <property type="match status" value="1"/>
</dbReference>
<evidence type="ECO:0000256" key="4">
    <source>
        <dbReference type="ARBA" id="ARBA00022485"/>
    </source>
</evidence>
<keyword evidence="11 13" id="KW-0411">Iron-sulfur</keyword>
<evidence type="ECO:0000256" key="10">
    <source>
        <dbReference type="ARBA" id="ARBA00023004"/>
    </source>
</evidence>
<evidence type="ECO:0000256" key="12">
    <source>
        <dbReference type="ARBA" id="ARBA00051157"/>
    </source>
</evidence>